<dbReference type="EMBL" id="KE145364">
    <property type="protein sequence ID" value="EPE30323.1"/>
    <property type="molecule type" value="Genomic_DNA"/>
</dbReference>
<name>S3DVC2_GLAL2</name>
<organism evidence="2 3">
    <name type="scientific">Glarea lozoyensis (strain ATCC 20868 / MF5171)</name>
    <dbReference type="NCBI Taxonomy" id="1116229"/>
    <lineage>
        <taxon>Eukaryota</taxon>
        <taxon>Fungi</taxon>
        <taxon>Dikarya</taxon>
        <taxon>Ascomycota</taxon>
        <taxon>Pezizomycotina</taxon>
        <taxon>Leotiomycetes</taxon>
        <taxon>Helotiales</taxon>
        <taxon>Helotiaceae</taxon>
        <taxon>Glarea</taxon>
    </lineage>
</organism>
<reference evidence="2 3" key="1">
    <citation type="journal article" date="2013" name="BMC Genomics">
        <title>Genomics-driven discovery of the pneumocandin biosynthetic gene cluster in the fungus Glarea lozoyensis.</title>
        <authorList>
            <person name="Chen L."/>
            <person name="Yue Q."/>
            <person name="Zhang X."/>
            <person name="Xiang M."/>
            <person name="Wang C."/>
            <person name="Li S."/>
            <person name="Che Y."/>
            <person name="Ortiz-Lopez F.J."/>
            <person name="Bills G.F."/>
            <person name="Liu X."/>
            <person name="An Z."/>
        </authorList>
    </citation>
    <scope>NUCLEOTIDE SEQUENCE [LARGE SCALE GENOMIC DNA]</scope>
    <source>
        <strain evidence="3">ATCC 20868 / MF5171</strain>
    </source>
</reference>
<proteinExistence type="predicted"/>
<dbReference type="AlphaFoldDB" id="S3DVC2"/>
<dbReference type="eggNOG" id="ENOG502S39N">
    <property type="taxonomic scope" value="Eukaryota"/>
</dbReference>
<dbReference type="OrthoDB" id="5421601at2759"/>
<dbReference type="OMA" id="FWRANIS"/>
<sequence length="752" mass="84550">MKNLVLTYSFLKDEATSINYRGFLYWAENKPHTTYAGQYGEGKAIAHKAGVWPQPLGRTWWCYVLADTDMFMAAEKSNVLPISLGRFPELANSDASRVLRMGMCGPVKELLIPKAMLGGPKKSDGRGPLRLESKCYNTLKKMKAGLARKGFPGSPKVRYPDFEGYQAPEQEEDDDAAEPEVEARGLQLETRSGDSKAGKSWKSTKVDKVGKTNKGDKVDKVDKGNKGGKAGKATKNGKTKPRVEHSSNPSRRRASTTSRPISTSNTVIAVMAHLFDLPTELVDVIIENTLPEGFESLALSCKDLWDHCIPHLPRHNYYRSKYRNFSFKAPWKEDPDNANMICPVVELLMRISTEPIIARYIEHANFSENDVDLSMSLMRVVRLPEVTSEDPFVALFAKSQYLHDADLDWRHYYTEMDTEYTHDTSAGFDGFGGLSVIHATDFLLTLLPNVKILILPRLYTSTPFTRKILEAINLLDVVLFLKLPAVKSCFFGPGPAGSGVLPFQNETLSSWRDLGPGFGRNLVTVDLSGYFLEAKPISQFLQHTPQLKVLDYGHSSRYDRYGKEWDLCNFVTAIEREVGNHLEVLSIRVLNPRAELSPGVISLSGFQQLRKLQVPLEVVSCYTYMLSLHEDEIETENNEPVLSVLDFLPPSITHLSIISHDLKPAEEHPSYVEYRTGPGDARNLRCLFGGFAAKKPVKLPVLEEVNVVCTALACDWYKQECEKLAMECQKSGTVLKQHARRELMHWNKEYLT</sequence>
<feature type="compositionally biased region" description="Acidic residues" evidence="1">
    <location>
        <begin position="169"/>
        <end position="180"/>
    </location>
</feature>
<dbReference type="GeneID" id="19472086"/>
<dbReference type="HOGENOM" id="CLU_370065_0_0_1"/>
<dbReference type="Proteomes" id="UP000016922">
    <property type="component" value="Unassembled WGS sequence"/>
</dbReference>
<dbReference type="STRING" id="1116229.S3DVC2"/>
<dbReference type="RefSeq" id="XP_008082716.1">
    <property type="nucleotide sequence ID" value="XM_008084525.1"/>
</dbReference>
<gene>
    <name evidence="2" type="ORF">GLAREA_13046</name>
</gene>
<keyword evidence="3" id="KW-1185">Reference proteome</keyword>
<evidence type="ECO:0000256" key="1">
    <source>
        <dbReference type="SAM" id="MobiDB-lite"/>
    </source>
</evidence>
<feature type="region of interest" description="Disordered" evidence="1">
    <location>
        <begin position="168"/>
        <end position="261"/>
    </location>
</feature>
<feature type="compositionally biased region" description="Basic and acidic residues" evidence="1">
    <location>
        <begin position="204"/>
        <end position="225"/>
    </location>
</feature>
<evidence type="ECO:0000313" key="3">
    <source>
        <dbReference type="Proteomes" id="UP000016922"/>
    </source>
</evidence>
<accession>S3DVC2</accession>
<dbReference type="KEGG" id="glz:GLAREA_13046"/>
<evidence type="ECO:0000313" key="2">
    <source>
        <dbReference type="EMBL" id="EPE30323.1"/>
    </source>
</evidence>
<protein>
    <submittedName>
        <fullName evidence="2">F-box protein</fullName>
    </submittedName>
</protein>